<dbReference type="AlphaFoldDB" id="A0A195BCV0"/>
<reference evidence="1 2" key="1">
    <citation type="submission" date="2015-09" db="EMBL/GenBank/DDBJ databases">
        <title>Atta colombica WGS genome.</title>
        <authorList>
            <person name="Nygaard S."/>
            <person name="Hu H."/>
            <person name="Boomsma J."/>
            <person name="Zhang G."/>
        </authorList>
    </citation>
    <scope>NUCLEOTIDE SEQUENCE [LARGE SCALE GENOMIC DNA]</scope>
    <source>
        <strain evidence="1">Treedump-2</strain>
        <tissue evidence="1">Whole body</tissue>
    </source>
</reference>
<organism evidence="1 2">
    <name type="scientific">Atta colombica</name>
    <dbReference type="NCBI Taxonomy" id="520822"/>
    <lineage>
        <taxon>Eukaryota</taxon>
        <taxon>Metazoa</taxon>
        <taxon>Ecdysozoa</taxon>
        <taxon>Arthropoda</taxon>
        <taxon>Hexapoda</taxon>
        <taxon>Insecta</taxon>
        <taxon>Pterygota</taxon>
        <taxon>Neoptera</taxon>
        <taxon>Endopterygota</taxon>
        <taxon>Hymenoptera</taxon>
        <taxon>Apocrita</taxon>
        <taxon>Aculeata</taxon>
        <taxon>Formicoidea</taxon>
        <taxon>Formicidae</taxon>
        <taxon>Myrmicinae</taxon>
        <taxon>Atta</taxon>
    </lineage>
</organism>
<accession>A0A195BCV0</accession>
<name>A0A195BCV0_9HYME</name>
<keyword evidence="2" id="KW-1185">Reference proteome</keyword>
<evidence type="ECO:0000313" key="1">
    <source>
        <dbReference type="EMBL" id="KYM82396.1"/>
    </source>
</evidence>
<protein>
    <submittedName>
        <fullName evidence="1">Uncharacterized protein</fullName>
    </submittedName>
</protein>
<feature type="non-terminal residue" evidence="1">
    <location>
        <position position="1"/>
    </location>
</feature>
<gene>
    <name evidence="1" type="ORF">ALC53_07184</name>
</gene>
<sequence>LDLQQCVEHVYCKLYQYTNSVSEKFKYFVTLCQNRISNNKCDAIDIWRKIYDKNSNVIYDLETTPRLYDQITLDDLVRNLDRKKKLNF</sequence>
<dbReference type="Proteomes" id="UP000078540">
    <property type="component" value="Unassembled WGS sequence"/>
</dbReference>
<proteinExistence type="predicted"/>
<evidence type="ECO:0000313" key="2">
    <source>
        <dbReference type="Proteomes" id="UP000078540"/>
    </source>
</evidence>
<dbReference type="EMBL" id="KQ976513">
    <property type="protein sequence ID" value="KYM82396.1"/>
    <property type="molecule type" value="Genomic_DNA"/>
</dbReference>